<organism evidence="2 3">
    <name type="scientific">Nocardia abscessus</name>
    <dbReference type="NCBI Taxonomy" id="120957"/>
    <lineage>
        <taxon>Bacteria</taxon>
        <taxon>Bacillati</taxon>
        <taxon>Actinomycetota</taxon>
        <taxon>Actinomycetes</taxon>
        <taxon>Mycobacteriales</taxon>
        <taxon>Nocardiaceae</taxon>
        <taxon>Nocardia</taxon>
    </lineage>
</organism>
<name>A0ABS0CEG0_9NOCA</name>
<dbReference type="InterPro" id="IPR042095">
    <property type="entry name" value="SUMF_sf"/>
</dbReference>
<evidence type="ECO:0000259" key="1">
    <source>
        <dbReference type="Pfam" id="PF03781"/>
    </source>
</evidence>
<dbReference type="PANTHER" id="PTHR23150:SF19">
    <property type="entry name" value="FORMYLGLYCINE-GENERATING ENZYME"/>
    <property type="match status" value="1"/>
</dbReference>
<evidence type="ECO:0000313" key="3">
    <source>
        <dbReference type="Proteomes" id="UP000807309"/>
    </source>
</evidence>
<accession>A0ABS0CEG0</accession>
<dbReference type="RefSeq" id="WP_195035150.1">
    <property type="nucleotide sequence ID" value="NZ_JADLRE010000020.1"/>
</dbReference>
<dbReference type="SUPFAM" id="SSF56436">
    <property type="entry name" value="C-type lectin-like"/>
    <property type="match status" value="1"/>
</dbReference>
<proteinExistence type="predicted"/>
<gene>
    <name evidence="2" type="ORF">IU470_24445</name>
</gene>
<dbReference type="EMBL" id="JADLRE010000020">
    <property type="protein sequence ID" value="MBF6228245.1"/>
    <property type="molecule type" value="Genomic_DNA"/>
</dbReference>
<sequence>MHGMVYIPGGRVDIGAPEPHLDDIANQQHYGRTWFEDEAPQHTCAVSAYYIDRTPVTNAQYAAFVDATGYVTSAERRGFGLVYGPTFWLEQPGTCWRTPALGVDAVAERPNHPVVNVDHHDATVYASWARKRLPTELEWEYAAHGPRWSPWPWGEQWDPSRANTAEFWAGSLRDLDGWRRWWTRRYAVDGPAPSTTVVGQFSPAGDSLFGVADMCGNIGEWTASTYDPYDQHRSYDPAFAAAMRYRYRVVRGGSWKHFRFQTRTTERIACLPDYSCFDIGFRCVADPDHDER</sequence>
<feature type="domain" description="Sulfatase-modifying factor enzyme-like" evidence="1">
    <location>
        <begin position="3"/>
        <end position="284"/>
    </location>
</feature>
<dbReference type="Pfam" id="PF03781">
    <property type="entry name" value="FGE-sulfatase"/>
    <property type="match status" value="1"/>
</dbReference>
<reference evidence="2 3" key="1">
    <citation type="submission" date="2020-10" db="EMBL/GenBank/DDBJ databases">
        <title>Identification of Nocardia species via Next-generation sequencing and recognition of intraspecies genetic diversity.</title>
        <authorList>
            <person name="Li P."/>
            <person name="Li P."/>
            <person name="Lu B."/>
        </authorList>
    </citation>
    <scope>NUCLEOTIDE SEQUENCE [LARGE SCALE GENOMIC DNA]</scope>
    <source>
        <strain evidence="2 3">N-11</strain>
    </source>
</reference>
<dbReference type="Proteomes" id="UP000807309">
    <property type="component" value="Unassembled WGS sequence"/>
</dbReference>
<keyword evidence="3" id="KW-1185">Reference proteome</keyword>
<evidence type="ECO:0000313" key="2">
    <source>
        <dbReference type="EMBL" id="MBF6228245.1"/>
    </source>
</evidence>
<dbReference type="InterPro" id="IPR005532">
    <property type="entry name" value="SUMF_dom"/>
</dbReference>
<dbReference type="InterPro" id="IPR016187">
    <property type="entry name" value="CTDL_fold"/>
</dbReference>
<dbReference type="InterPro" id="IPR051043">
    <property type="entry name" value="Sulfatase_Mod_Factor_Kinase"/>
</dbReference>
<dbReference type="PANTHER" id="PTHR23150">
    <property type="entry name" value="SULFATASE MODIFYING FACTOR 1, 2"/>
    <property type="match status" value="1"/>
</dbReference>
<protein>
    <submittedName>
        <fullName evidence="2">SUMF1/EgtB/PvdO family nonheme iron enzyme</fullName>
    </submittedName>
</protein>
<comment type="caution">
    <text evidence="2">The sequence shown here is derived from an EMBL/GenBank/DDBJ whole genome shotgun (WGS) entry which is preliminary data.</text>
</comment>
<dbReference type="Gene3D" id="3.90.1580.10">
    <property type="entry name" value="paralog of FGE (formylglycine-generating enzyme)"/>
    <property type="match status" value="1"/>
</dbReference>